<dbReference type="GO" id="GO:0006508">
    <property type="term" value="P:proteolysis"/>
    <property type="evidence" value="ECO:0007669"/>
    <property type="project" value="UniProtKB-KW"/>
</dbReference>
<evidence type="ECO:0000259" key="8">
    <source>
        <dbReference type="PROSITE" id="PS50240"/>
    </source>
</evidence>
<evidence type="ECO:0000256" key="7">
    <source>
        <dbReference type="SAM" id="SignalP"/>
    </source>
</evidence>
<dbReference type="SUPFAM" id="SSF50494">
    <property type="entry name" value="Trypsin-like serine proteases"/>
    <property type="match status" value="1"/>
</dbReference>
<dbReference type="GeneTree" id="ENSGT00940000163484"/>
<evidence type="ECO:0000256" key="6">
    <source>
        <dbReference type="RuleBase" id="RU363034"/>
    </source>
</evidence>
<feature type="domain" description="Peptidase S1" evidence="8">
    <location>
        <begin position="27"/>
        <end position="253"/>
    </location>
</feature>
<dbReference type="PROSITE" id="PS50240">
    <property type="entry name" value="TRYPSIN_DOM"/>
    <property type="match status" value="1"/>
</dbReference>
<accession>A0A3Q0TBK4</accession>
<dbReference type="InterPro" id="IPR001254">
    <property type="entry name" value="Trypsin_dom"/>
</dbReference>
<dbReference type="AlphaFoldDB" id="A0A3Q0TBK4"/>
<evidence type="ECO:0000256" key="4">
    <source>
        <dbReference type="ARBA" id="ARBA00022825"/>
    </source>
</evidence>
<evidence type="ECO:0000256" key="1">
    <source>
        <dbReference type="ARBA" id="ARBA00022670"/>
    </source>
</evidence>
<dbReference type="STRING" id="61819.ENSACIP00000029446"/>
<evidence type="ECO:0000256" key="3">
    <source>
        <dbReference type="ARBA" id="ARBA00022801"/>
    </source>
</evidence>
<keyword evidence="5" id="KW-1015">Disulfide bond</keyword>
<dbReference type="Ensembl" id="ENSACIT00000030224.1">
    <property type="protein sequence ID" value="ENSACIP00000029446.1"/>
    <property type="gene ID" value="ENSACIG00000022793.1"/>
</dbReference>
<dbReference type="Proteomes" id="UP000261340">
    <property type="component" value="Unplaced"/>
</dbReference>
<dbReference type="InterPro" id="IPR009003">
    <property type="entry name" value="Peptidase_S1_PA"/>
</dbReference>
<feature type="chain" id="PRO_5018689081" description="Peptidase S1 domain-containing protein" evidence="7">
    <location>
        <begin position="25"/>
        <end position="256"/>
    </location>
</feature>
<dbReference type="PROSITE" id="PS00135">
    <property type="entry name" value="TRYPSIN_SER"/>
    <property type="match status" value="1"/>
</dbReference>
<keyword evidence="10" id="KW-1185">Reference proteome</keyword>
<dbReference type="PRINTS" id="PR00722">
    <property type="entry name" value="CHYMOTRYPSIN"/>
</dbReference>
<sequence>MFCLKNFSVFLPCLLLFIIQPGRGSEIIDGKEVWPHSLPFMAYVESEEFGCGGTLIDPQWVLTAAHCTDIIKVTVGAHSIKEKEKCSKQVRRVEKRFPHPDYHDASQGNDLMLLKLKKPAKRTKTVNWLKLGQTVKDPVAGTKCLVAGWGKTENSHSSDVLRSVRVTVVDREKCNSRGYYNHRPVITSDMVCAGSNGLNNADTCQGDSGGPLLCKGQLVGVTSFGQGCGMIKKPGVYSFITEKQLKWIKKTMRSSE</sequence>
<keyword evidence="2 7" id="KW-0732">Signal</keyword>
<dbReference type="CDD" id="cd00190">
    <property type="entry name" value="Tryp_SPc"/>
    <property type="match status" value="1"/>
</dbReference>
<dbReference type="FunFam" id="2.40.10.10:FF:000120">
    <property type="entry name" value="Putative serine protease"/>
    <property type="match status" value="1"/>
</dbReference>
<evidence type="ECO:0000256" key="5">
    <source>
        <dbReference type="ARBA" id="ARBA00023157"/>
    </source>
</evidence>
<dbReference type="Gene3D" id="2.40.10.10">
    <property type="entry name" value="Trypsin-like serine proteases"/>
    <property type="match status" value="2"/>
</dbReference>
<keyword evidence="4 6" id="KW-0720">Serine protease</keyword>
<dbReference type="Pfam" id="PF00089">
    <property type="entry name" value="Trypsin"/>
    <property type="match status" value="1"/>
</dbReference>
<dbReference type="PANTHER" id="PTHR24271">
    <property type="entry name" value="KALLIKREIN-RELATED"/>
    <property type="match status" value="1"/>
</dbReference>
<dbReference type="SMART" id="SM00020">
    <property type="entry name" value="Tryp_SPc"/>
    <property type="match status" value="1"/>
</dbReference>
<evidence type="ECO:0000313" key="10">
    <source>
        <dbReference type="Proteomes" id="UP000261340"/>
    </source>
</evidence>
<dbReference type="OMA" id="ISQYDEW"/>
<feature type="signal peptide" evidence="7">
    <location>
        <begin position="1"/>
        <end position="24"/>
    </location>
</feature>
<keyword evidence="1 6" id="KW-0645">Protease</keyword>
<dbReference type="InterPro" id="IPR018114">
    <property type="entry name" value="TRYPSIN_HIS"/>
</dbReference>
<dbReference type="PROSITE" id="PS00134">
    <property type="entry name" value="TRYPSIN_HIS"/>
    <property type="match status" value="1"/>
</dbReference>
<reference evidence="9" key="1">
    <citation type="submission" date="2025-08" db="UniProtKB">
        <authorList>
            <consortium name="Ensembl"/>
        </authorList>
    </citation>
    <scope>IDENTIFICATION</scope>
</reference>
<evidence type="ECO:0000256" key="2">
    <source>
        <dbReference type="ARBA" id="ARBA00022729"/>
    </source>
</evidence>
<dbReference type="GO" id="GO:0004252">
    <property type="term" value="F:serine-type endopeptidase activity"/>
    <property type="evidence" value="ECO:0007669"/>
    <property type="project" value="InterPro"/>
</dbReference>
<keyword evidence="3 6" id="KW-0378">Hydrolase</keyword>
<organism evidence="9 10">
    <name type="scientific">Amphilophus citrinellus</name>
    <name type="common">Midas cichlid</name>
    <name type="synonym">Cichlasoma citrinellum</name>
    <dbReference type="NCBI Taxonomy" id="61819"/>
    <lineage>
        <taxon>Eukaryota</taxon>
        <taxon>Metazoa</taxon>
        <taxon>Chordata</taxon>
        <taxon>Craniata</taxon>
        <taxon>Vertebrata</taxon>
        <taxon>Euteleostomi</taxon>
        <taxon>Actinopterygii</taxon>
        <taxon>Neopterygii</taxon>
        <taxon>Teleostei</taxon>
        <taxon>Neoteleostei</taxon>
        <taxon>Acanthomorphata</taxon>
        <taxon>Ovalentaria</taxon>
        <taxon>Cichlomorphae</taxon>
        <taxon>Cichliformes</taxon>
        <taxon>Cichlidae</taxon>
        <taxon>New World cichlids</taxon>
        <taxon>Cichlasomatinae</taxon>
        <taxon>Heroini</taxon>
        <taxon>Amphilophus</taxon>
    </lineage>
</organism>
<evidence type="ECO:0000313" key="9">
    <source>
        <dbReference type="Ensembl" id="ENSACIP00000029446.1"/>
    </source>
</evidence>
<protein>
    <recommendedName>
        <fullName evidence="8">Peptidase S1 domain-containing protein</fullName>
    </recommendedName>
</protein>
<proteinExistence type="predicted"/>
<dbReference type="InterPro" id="IPR001314">
    <property type="entry name" value="Peptidase_S1A"/>
</dbReference>
<dbReference type="InterPro" id="IPR043504">
    <property type="entry name" value="Peptidase_S1_PA_chymotrypsin"/>
</dbReference>
<dbReference type="InterPro" id="IPR033116">
    <property type="entry name" value="TRYPSIN_SER"/>
</dbReference>
<dbReference type="PANTHER" id="PTHR24271:SF52">
    <property type="entry name" value="GRANZYME K"/>
    <property type="match status" value="1"/>
</dbReference>
<reference evidence="9" key="2">
    <citation type="submission" date="2025-09" db="UniProtKB">
        <authorList>
            <consortium name="Ensembl"/>
        </authorList>
    </citation>
    <scope>IDENTIFICATION</scope>
</reference>
<name>A0A3Q0TBK4_AMPCI</name>